<protein>
    <submittedName>
        <fullName evidence="2">Uncharacterized protein</fullName>
    </submittedName>
</protein>
<proteinExistence type="predicted"/>
<evidence type="ECO:0000256" key="1">
    <source>
        <dbReference type="SAM" id="Coils"/>
    </source>
</evidence>
<accession>A0ABD1SZT1</accession>
<evidence type="ECO:0000313" key="3">
    <source>
        <dbReference type="Proteomes" id="UP001604336"/>
    </source>
</evidence>
<dbReference type="AlphaFoldDB" id="A0ABD1SZT1"/>
<reference evidence="3" key="1">
    <citation type="submission" date="2024-07" db="EMBL/GenBank/DDBJ databases">
        <title>Two chromosome-level genome assemblies of Korean endemic species Abeliophyllum distichum and Forsythia ovata (Oleaceae).</title>
        <authorList>
            <person name="Jang H."/>
        </authorList>
    </citation>
    <scope>NUCLEOTIDE SEQUENCE [LARGE SCALE GENOMIC DNA]</scope>
</reference>
<sequence length="208" mass="23152">MLVRLGRLTNDRGVWHIAGGDGDVDNSSTYEDRVRITHRNSKLDPAALELLLVLPVIIVEVYSTLEGFDGKLGKEKANSKKLSEDLKVMSLEKAQLESKKWFLQVKLDTVVARKADLKAQHECFEEAQKLAKERAFACKIAAATVNSTLEAVVVEKDSLLAEVKEEIERIKADHVDAYARAGTAYQDGFEGTPEYKDLAHHFMPAKGK</sequence>
<evidence type="ECO:0000313" key="2">
    <source>
        <dbReference type="EMBL" id="KAL2505977.1"/>
    </source>
</evidence>
<organism evidence="2 3">
    <name type="scientific">Abeliophyllum distichum</name>
    <dbReference type="NCBI Taxonomy" id="126358"/>
    <lineage>
        <taxon>Eukaryota</taxon>
        <taxon>Viridiplantae</taxon>
        <taxon>Streptophyta</taxon>
        <taxon>Embryophyta</taxon>
        <taxon>Tracheophyta</taxon>
        <taxon>Spermatophyta</taxon>
        <taxon>Magnoliopsida</taxon>
        <taxon>eudicotyledons</taxon>
        <taxon>Gunneridae</taxon>
        <taxon>Pentapetalae</taxon>
        <taxon>asterids</taxon>
        <taxon>lamiids</taxon>
        <taxon>Lamiales</taxon>
        <taxon>Oleaceae</taxon>
        <taxon>Forsythieae</taxon>
        <taxon>Abeliophyllum</taxon>
    </lineage>
</organism>
<keyword evidence="1" id="KW-0175">Coiled coil</keyword>
<dbReference type="Proteomes" id="UP001604336">
    <property type="component" value="Unassembled WGS sequence"/>
</dbReference>
<name>A0ABD1SZT1_9LAMI</name>
<gene>
    <name evidence="2" type="ORF">Adt_21598</name>
</gene>
<comment type="caution">
    <text evidence="2">The sequence shown here is derived from an EMBL/GenBank/DDBJ whole genome shotgun (WGS) entry which is preliminary data.</text>
</comment>
<dbReference type="EMBL" id="JBFOLK010000006">
    <property type="protein sequence ID" value="KAL2505977.1"/>
    <property type="molecule type" value="Genomic_DNA"/>
</dbReference>
<feature type="coiled-coil region" evidence="1">
    <location>
        <begin position="153"/>
        <end position="180"/>
    </location>
</feature>
<keyword evidence="3" id="KW-1185">Reference proteome</keyword>